<dbReference type="AlphaFoldDB" id="A0A9W6LIU0"/>
<dbReference type="Proteomes" id="UP001144313">
    <property type="component" value="Unassembled WGS sequence"/>
</dbReference>
<dbReference type="PANTHER" id="PTHR43386">
    <property type="entry name" value="OLIGOPEPTIDE TRANSPORT SYSTEM PERMEASE PROTEIN APPC"/>
    <property type="match status" value="1"/>
</dbReference>
<dbReference type="InterPro" id="IPR035906">
    <property type="entry name" value="MetI-like_sf"/>
</dbReference>
<dbReference type="Pfam" id="PF00528">
    <property type="entry name" value="BPD_transp_1"/>
    <property type="match status" value="1"/>
</dbReference>
<feature type="transmembrane region" description="Helical" evidence="7">
    <location>
        <begin position="144"/>
        <end position="163"/>
    </location>
</feature>
<organism evidence="9 10">
    <name type="scientific">Glycomyces algeriensis</name>
    <dbReference type="NCBI Taxonomy" id="256037"/>
    <lineage>
        <taxon>Bacteria</taxon>
        <taxon>Bacillati</taxon>
        <taxon>Actinomycetota</taxon>
        <taxon>Actinomycetes</taxon>
        <taxon>Glycomycetales</taxon>
        <taxon>Glycomycetaceae</taxon>
        <taxon>Glycomyces</taxon>
    </lineage>
</organism>
<accession>A0A9W6LIU0</accession>
<keyword evidence="10" id="KW-1185">Reference proteome</keyword>
<comment type="subcellular location">
    <subcellularLocation>
        <location evidence="1 7">Cell membrane</location>
        <topology evidence="1 7">Multi-pass membrane protein</topology>
    </subcellularLocation>
</comment>
<feature type="transmembrane region" description="Helical" evidence="7">
    <location>
        <begin position="40"/>
        <end position="60"/>
    </location>
</feature>
<evidence type="ECO:0000256" key="7">
    <source>
        <dbReference type="RuleBase" id="RU363032"/>
    </source>
</evidence>
<evidence type="ECO:0000259" key="8">
    <source>
        <dbReference type="PROSITE" id="PS50928"/>
    </source>
</evidence>
<keyword evidence="5 7" id="KW-1133">Transmembrane helix</keyword>
<dbReference type="RefSeq" id="WP_270117431.1">
    <property type="nucleotide sequence ID" value="NZ_BAAAOL010000001.1"/>
</dbReference>
<dbReference type="EMBL" id="BSDT01000001">
    <property type="protein sequence ID" value="GLI44760.1"/>
    <property type="molecule type" value="Genomic_DNA"/>
</dbReference>
<dbReference type="GO" id="GO:0055085">
    <property type="term" value="P:transmembrane transport"/>
    <property type="evidence" value="ECO:0007669"/>
    <property type="project" value="InterPro"/>
</dbReference>
<dbReference type="Gene3D" id="1.10.3720.10">
    <property type="entry name" value="MetI-like"/>
    <property type="match status" value="1"/>
</dbReference>
<feature type="transmembrane region" description="Helical" evidence="7">
    <location>
        <begin position="175"/>
        <end position="195"/>
    </location>
</feature>
<evidence type="ECO:0000256" key="5">
    <source>
        <dbReference type="ARBA" id="ARBA00022989"/>
    </source>
</evidence>
<evidence type="ECO:0000256" key="4">
    <source>
        <dbReference type="ARBA" id="ARBA00022692"/>
    </source>
</evidence>
<feature type="domain" description="ABC transmembrane type-1" evidence="8">
    <location>
        <begin position="104"/>
        <end position="302"/>
    </location>
</feature>
<protein>
    <submittedName>
        <fullName evidence="9">Peptide ABC transporter permease</fullName>
    </submittedName>
</protein>
<evidence type="ECO:0000313" key="10">
    <source>
        <dbReference type="Proteomes" id="UP001144313"/>
    </source>
</evidence>
<sequence>MPDSAETLPDTVPGVLKTEDAPQASLWKDAFHRMVRRVDVLIAALLILAAVAMALFPTLFTDADPRSCSGRLAKQRPETWFTGDHPLGTDAFGCDFAAKLVYGTRPTLLLAVTVILISVLIGLVMGILSGYYGGWTDAVISRALEVFMVVPFLLGALLLLALFRGRSSSEDLIPSVAPAALALSVFGWMEFARYVRAATIETRNLDYVAAARCLGAKDRRIMFRHIMPNAIVPVTAIVPTTVGGIIVTESVLAVLGLGIRPPATSWGILLAEGTGWAAGGYLYLLAWPMAFLLITVFAFATFGDALRDALDPKLR</sequence>
<dbReference type="SUPFAM" id="SSF161098">
    <property type="entry name" value="MetI-like"/>
    <property type="match status" value="1"/>
</dbReference>
<evidence type="ECO:0000256" key="2">
    <source>
        <dbReference type="ARBA" id="ARBA00022448"/>
    </source>
</evidence>
<gene>
    <name evidence="9" type="ORF">GALLR39Z86_46100</name>
</gene>
<dbReference type="CDD" id="cd06261">
    <property type="entry name" value="TM_PBP2"/>
    <property type="match status" value="1"/>
</dbReference>
<proteinExistence type="inferred from homology"/>
<keyword evidence="6 7" id="KW-0472">Membrane</keyword>
<keyword evidence="4 7" id="KW-0812">Transmembrane</keyword>
<keyword evidence="3" id="KW-1003">Cell membrane</keyword>
<dbReference type="PANTHER" id="PTHR43386:SF6">
    <property type="entry name" value="ABC TRANSPORTER PERMEASE PROTEIN"/>
    <property type="match status" value="1"/>
</dbReference>
<comment type="similarity">
    <text evidence="7">Belongs to the binding-protein-dependent transport system permease family.</text>
</comment>
<feature type="transmembrane region" description="Helical" evidence="7">
    <location>
        <begin position="280"/>
        <end position="306"/>
    </location>
</feature>
<keyword evidence="2 7" id="KW-0813">Transport</keyword>
<name>A0A9W6LIU0_9ACTN</name>
<dbReference type="PROSITE" id="PS50928">
    <property type="entry name" value="ABC_TM1"/>
    <property type="match status" value="1"/>
</dbReference>
<feature type="transmembrane region" description="Helical" evidence="7">
    <location>
        <begin position="230"/>
        <end position="260"/>
    </location>
</feature>
<evidence type="ECO:0000313" key="9">
    <source>
        <dbReference type="EMBL" id="GLI44760.1"/>
    </source>
</evidence>
<evidence type="ECO:0000256" key="1">
    <source>
        <dbReference type="ARBA" id="ARBA00004651"/>
    </source>
</evidence>
<comment type="caution">
    <text evidence="9">The sequence shown here is derived from an EMBL/GenBank/DDBJ whole genome shotgun (WGS) entry which is preliminary data.</text>
</comment>
<dbReference type="InterPro" id="IPR000515">
    <property type="entry name" value="MetI-like"/>
</dbReference>
<evidence type="ECO:0000256" key="6">
    <source>
        <dbReference type="ARBA" id="ARBA00023136"/>
    </source>
</evidence>
<feature type="transmembrane region" description="Helical" evidence="7">
    <location>
        <begin position="108"/>
        <end position="132"/>
    </location>
</feature>
<evidence type="ECO:0000256" key="3">
    <source>
        <dbReference type="ARBA" id="ARBA00022475"/>
    </source>
</evidence>
<dbReference type="GO" id="GO:0005886">
    <property type="term" value="C:plasma membrane"/>
    <property type="evidence" value="ECO:0007669"/>
    <property type="project" value="UniProtKB-SubCell"/>
</dbReference>
<dbReference type="InterPro" id="IPR050366">
    <property type="entry name" value="BP-dependent_transpt_permease"/>
</dbReference>
<reference evidence="9" key="1">
    <citation type="submission" date="2022-12" db="EMBL/GenBank/DDBJ databases">
        <title>Reference genome sequencing for broad-spectrum identification of bacterial and archaeal isolates by mass spectrometry.</title>
        <authorList>
            <person name="Sekiguchi Y."/>
            <person name="Tourlousse D.M."/>
        </authorList>
    </citation>
    <scope>NUCLEOTIDE SEQUENCE</scope>
    <source>
        <strain evidence="9">LLR39Z86</strain>
    </source>
</reference>